<evidence type="ECO:0000313" key="2">
    <source>
        <dbReference type="EMBL" id="AYO29985.1"/>
    </source>
</evidence>
<evidence type="ECO:0000259" key="1">
    <source>
        <dbReference type="Pfam" id="PF02732"/>
    </source>
</evidence>
<organism evidence="2 3">
    <name type="scientific">Biomaibacter acetigenes</name>
    <dbReference type="NCBI Taxonomy" id="2316383"/>
    <lineage>
        <taxon>Bacteria</taxon>
        <taxon>Bacillati</taxon>
        <taxon>Bacillota</taxon>
        <taxon>Clostridia</taxon>
        <taxon>Thermosediminibacterales</taxon>
        <taxon>Tepidanaerobacteraceae</taxon>
        <taxon>Biomaibacter</taxon>
    </lineage>
</organism>
<gene>
    <name evidence="2" type="ORF">D2962_04630</name>
</gene>
<accession>A0A3G2R3S3</accession>
<feature type="domain" description="ERCC4" evidence="1">
    <location>
        <begin position="146"/>
        <end position="260"/>
    </location>
</feature>
<dbReference type="Pfam" id="PF02732">
    <property type="entry name" value="ERCC4"/>
    <property type="match status" value="1"/>
</dbReference>
<sequence>MSSLLWILESVENDKFPYRLTIQKDGKEVLCLRVQNRWPGAGSQIFCLKESEDYSDPVEEIERVPIISLNRYGKRFSMVLNRPANKRCEFLFLKKKYKTKEGEYEQIFWRTQQGLKERKPRVKLTARGDARIHVLIDINEKYPWKFQECVVERKALPAGDYALLRDDGIAAVVERKTFENLRSNFNDIAILHQKLGELEAYAHSAMVVEANYSDFLNPKKLTVYTPTYAAKVLAELSALHPGTKIVFAGNRKLANEWTLRFFQAIESHERDALPDRVAEIAEEYGGPSPDFKGGIYYDIREYILDESRNEFISAELKDKFPDAPESTVKRVLQDLKKEGLITSMGRGRKSRWIKV</sequence>
<dbReference type="InterPro" id="IPR011335">
    <property type="entry name" value="Restrct_endonuc-II-like"/>
</dbReference>
<dbReference type="KEGG" id="bacg:D2962_04630"/>
<dbReference type="GO" id="GO:0006259">
    <property type="term" value="P:DNA metabolic process"/>
    <property type="evidence" value="ECO:0007669"/>
    <property type="project" value="UniProtKB-ARBA"/>
</dbReference>
<dbReference type="GO" id="GO:0003677">
    <property type="term" value="F:DNA binding"/>
    <property type="evidence" value="ECO:0007669"/>
    <property type="project" value="InterPro"/>
</dbReference>
<dbReference type="SUPFAM" id="SSF52980">
    <property type="entry name" value="Restriction endonuclease-like"/>
    <property type="match status" value="1"/>
</dbReference>
<dbReference type="EMBL" id="CP033169">
    <property type="protein sequence ID" value="AYO29985.1"/>
    <property type="molecule type" value="Genomic_DNA"/>
</dbReference>
<dbReference type="Gene3D" id="3.40.50.10130">
    <property type="match status" value="1"/>
</dbReference>
<dbReference type="Proteomes" id="UP000280960">
    <property type="component" value="Chromosome"/>
</dbReference>
<evidence type="ECO:0000313" key="3">
    <source>
        <dbReference type="Proteomes" id="UP000280960"/>
    </source>
</evidence>
<reference evidence="2 3" key="1">
    <citation type="submission" date="2018-10" db="EMBL/GenBank/DDBJ databases">
        <authorList>
            <person name="Zhang X."/>
        </authorList>
    </citation>
    <scope>NUCLEOTIDE SEQUENCE [LARGE SCALE GENOMIC DNA]</scope>
    <source>
        <strain evidence="2 3">SK-G1</strain>
    </source>
</reference>
<dbReference type="GO" id="GO:0004518">
    <property type="term" value="F:nuclease activity"/>
    <property type="evidence" value="ECO:0007669"/>
    <property type="project" value="InterPro"/>
</dbReference>
<keyword evidence="3" id="KW-1185">Reference proteome</keyword>
<name>A0A3G2R3S3_9FIRM</name>
<dbReference type="RefSeq" id="WP_122014281.1">
    <property type="nucleotide sequence ID" value="NZ_CP033169.1"/>
</dbReference>
<dbReference type="InterPro" id="IPR006166">
    <property type="entry name" value="ERCC4_domain"/>
</dbReference>
<protein>
    <recommendedName>
        <fullName evidence="1">ERCC4 domain-containing protein</fullName>
    </recommendedName>
</protein>
<proteinExistence type="predicted"/>
<dbReference type="AlphaFoldDB" id="A0A3G2R3S3"/>